<evidence type="ECO:0000256" key="5">
    <source>
        <dbReference type="SAM" id="MobiDB-lite"/>
    </source>
</evidence>
<keyword evidence="4" id="KW-0560">Oxidoreductase</keyword>
<dbReference type="Pfam" id="PF01266">
    <property type="entry name" value="DAO"/>
    <property type="match status" value="1"/>
</dbReference>
<comment type="similarity">
    <text evidence="2">Belongs to the DadA oxidoreductase family.</text>
</comment>
<sequence length="412" mass="43322">MVVVGSGIVGLGHALAAVRRGLRVVVIDRSAEIGGASVRNFGHLCFTPQAGQAREFALASRAIWLDVATDAGIWLRESGTFVIARHADELQVLSDLAEVRGAEVRGAEVRGDEVRGADSRAAAGGGPGTRGAEAGPLGDRAEVELLSAADAEARIPVAQGTAVGGAFLPYDLQADPRQAAAALAGYLASRGVEFRYRTAVTGVSSGRVETTRGAITAATIVVAVNHDIDQLYPEVAERRGIRRCGLDMLRVDAGLRMPLAAPLLTGWSLVRYGAFGGTPAAAALRERLGREHPELAALDLNQMYTQLPDGSLIVGDTHYRGEAIAPFQSEYAFEELLRLAAELFGIARPRVLERWQGVYASAPDEFLIEEPEPGVHLVAATTGIGMTCGLGLAEHVSALAFDSSVSSPRSTL</sequence>
<dbReference type="PANTHER" id="PTHR13847:SF286">
    <property type="entry name" value="D-AMINO ACID DEHYDROGENASE"/>
    <property type="match status" value="1"/>
</dbReference>
<dbReference type="Proteomes" id="UP001501803">
    <property type="component" value="Unassembled WGS sequence"/>
</dbReference>
<evidence type="ECO:0000256" key="3">
    <source>
        <dbReference type="ARBA" id="ARBA00022630"/>
    </source>
</evidence>
<dbReference type="InterPro" id="IPR036188">
    <property type="entry name" value="FAD/NAD-bd_sf"/>
</dbReference>
<dbReference type="PANTHER" id="PTHR13847">
    <property type="entry name" value="SARCOSINE DEHYDROGENASE-RELATED"/>
    <property type="match status" value="1"/>
</dbReference>
<feature type="domain" description="FAD dependent oxidoreductase" evidence="6">
    <location>
        <begin position="2"/>
        <end position="398"/>
    </location>
</feature>
<evidence type="ECO:0000256" key="2">
    <source>
        <dbReference type="ARBA" id="ARBA00009410"/>
    </source>
</evidence>
<dbReference type="Gene3D" id="3.30.9.10">
    <property type="entry name" value="D-Amino Acid Oxidase, subunit A, domain 2"/>
    <property type="match status" value="2"/>
</dbReference>
<dbReference type="SUPFAM" id="SSF51905">
    <property type="entry name" value="FAD/NAD(P)-binding domain"/>
    <property type="match status" value="1"/>
</dbReference>
<evidence type="ECO:0000313" key="8">
    <source>
        <dbReference type="Proteomes" id="UP001501803"/>
    </source>
</evidence>
<proteinExistence type="inferred from homology"/>
<comment type="caution">
    <text evidence="7">The sequence shown here is derived from an EMBL/GenBank/DDBJ whole genome shotgun (WGS) entry which is preliminary data.</text>
</comment>
<keyword evidence="8" id="KW-1185">Reference proteome</keyword>
<name>A0ABP7KST7_9MICO</name>
<evidence type="ECO:0000313" key="7">
    <source>
        <dbReference type="EMBL" id="GAA3885246.1"/>
    </source>
</evidence>
<feature type="region of interest" description="Disordered" evidence="5">
    <location>
        <begin position="110"/>
        <end position="136"/>
    </location>
</feature>
<comment type="cofactor">
    <cofactor evidence="1">
        <name>FAD</name>
        <dbReference type="ChEBI" id="CHEBI:57692"/>
    </cofactor>
</comment>
<organism evidence="7 8">
    <name type="scientific">Leifsonia kafniensis</name>
    <dbReference type="NCBI Taxonomy" id="475957"/>
    <lineage>
        <taxon>Bacteria</taxon>
        <taxon>Bacillati</taxon>
        <taxon>Actinomycetota</taxon>
        <taxon>Actinomycetes</taxon>
        <taxon>Micrococcales</taxon>
        <taxon>Microbacteriaceae</taxon>
        <taxon>Leifsonia</taxon>
    </lineage>
</organism>
<evidence type="ECO:0000256" key="4">
    <source>
        <dbReference type="ARBA" id="ARBA00023002"/>
    </source>
</evidence>
<keyword evidence="3" id="KW-0285">Flavoprotein</keyword>
<dbReference type="EMBL" id="BAABCN010000010">
    <property type="protein sequence ID" value="GAA3885246.1"/>
    <property type="molecule type" value="Genomic_DNA"/>
</dbReference>
<dbReference type="Gene3D" id="3.50.50.60">
    <property type="entry name" value="FAD/NAD(P)-binding domain"/>
    <property type="match status" value="2"/>
</dbReference>
<dbReference type="InterPro" id="IPR006076">
    <property type="entry name" value="FAD-dep_OxRdtase"/>
</dbReference>
<accession>A0ABP7KST7</accession>
<evidence type="ECO:0000256" key="1">
    <source>
        <dbReference type="ARBA" id="ARBA00001974"/>
    </source>
</evidence>
<gene>
    <name evidence="7" type="ORF">GCM10022381_29190</name>
</gene>
<reference evidence="8" key="1">
    <citation type="journal article" date="2019" name="Int. J. Syst. Evol. Microbiol.">
        <title>The Global Catalogue of Microorganisms (GCM) 10K type strain sequencing project: providing services to taxonomists for standard genome sequencing and annotation.</title>
        <authorList>
            <consortium name="The Broad Institute Genomics Platform"/>
            <consortium name="The Broad Institute Genome Sequencing Center for Infectious Disease"/>
            <person name="Wu L."/>
            <person name="Ma J."/>
        </authorList>
    </citation>
    <scope>NUCLEOTIDE SEQUENCE [LARGE SCALE GENOMIC DNA]</scope>
    <source>
        <strain evidence="8">JCM 17021</strain>
    </source>
</reference>
<evidence type="ECO:0000259" key="6">
    <source>
        <dbReference type="Pfam" id="PF01266"/>
    </source>
</evidence>
<protein>
    <submittedName>
        <fullName evidence="7">TIGR03364 family FAD-dependent oxidoreductase</fullName>
    </submittedName>
</protein>